<dbReference type="GO" id="GO:0009143">
    <property type="term" value="P:nucleoside triphosphate catabolic process"/>
    <property type="evidence" value="ECO:0007669"/>
    <property type="project" value="TreeGrafter"/>
</dbReference>
<dbReference type="EMBL" id="JAFBMS010000114">
    <property type="protein sequence ID" value="KAG9335604.1"/>
    <property type="molecule type" value="Genomic_DNA"/>
</dbReference>
<dbReference type="Gene3D" id="3.40.720.10">
    <property type="entry name" value="Alkaline Phosphatase, subunit A"/>
    <property type="match status" value="2"/>
</dbReference>
<feature type="signal peptide" evidence="1">
    <location>
        <begin position="1"/>
        <end position="20"/>
    </location>
</feature>
<feature type="non-terminal residue" evidence="2">
    <location>
        <position position="362"/>
    </location>
</feature>
<reference evidence="2" key="1">
    <citation type="thesis" date="2021" institute="BYU ScholarsArchive" country="Provo, UT, USA">
        <title>Applications of and Algorithms for Genome Assembly and Genomic Analyses with an Emphasis on Marine Teleosts.</title>
        <authorList>
            <person name="Pickett B.D."/>
        </authorList>
    </citation>
    <scope>NUCLEOTIDE SEQUENCE</scope>
    <source>
        <strain evidence="2">HI-2016</strain>
    </source>
</reference>
<dbReference type="PANTHER" id="PTHR10151:SF107">
    <property type="entry name" value="ECTONUCLEOTIDE PYROPHOSPHATASE_PHOSPHODIESTERASE FAMILY MEMBER 3"/>
    <property type="match status" value="1"/>
</dbReference>
<protein>
    <submittedName>
        <fullName evidence="2">Uncharacterized protein</fullName>
    </submittedName>
</protein>
<dbReference type="SUPFAM" id="SSF53649">
    <property type="entry name" value="Alkaline phosphatase-like"/>
    <property type="match status" value="1"/>
</dbReference>
<dbReference type="InterPro" id="IPR002591">
    <property type="entry name" value="Phosphodiest/P_Trfase"/>
</dbReference>
<gene>
    <name evidence="2" type="ORF">JZ751_004369</name>
</gene>
<proteinExistence type="predicted"/>
<dbReference type="Proteomes" id="UP000824540">
    <property type="component" value="Unassembled WGS sequence"/>
</dbReference>
<dbReference type="PANTHER" id="PTHR10151">
    <property type="entry name" value="ECTONUCLEOTIDE PYROPHOSPHATASE/PHOSPHODIESTERASE"/>
    <property type="match status" value="1"/>
</dbReference>
<evidence type="ECO:0000313" key="2">
    <source>
        <dbReference type="EMBL" id="KAG9335604.1"/>
    </source>
</evidence>
<dbReference type="InterPro" id="IPR017850">
    <property type="entry name" value="Alkaline_phosphatase_core_sf"/>
</dbReference>
<keyword evidence="1" id="KW-0732">Signal</keyword>
<dbReference type="GO" id="GO:0047429">
    <property type="term" value="F:nucleoside triphosphate diphosphatase activity"/>
    <property type="evidence" value="ECO:0007669"/>
    <property type="project" value="TreeGrafter"/>
</dbReference>
<comment type="caution">
    <text evidence="2">The sequence shown here is derived from an EMBL/GenBank/DDBJ whole genome shotgun (WGS) entry which is preliminary data.</text>
</comment>
<feature type="chain" id="PRO_5035832803" evidence="1">
    <location>
        <begin position="21"/>
        <end position="362"/>
    </location>
</feature>
<evidence type="ECO:0000256" key="1">
    <source>
        <dbReference type="SAM" id="SignalP"/>
    </source>
</evidence>
<dbReference type="Pfam" id="PF01663">
    <property type="entry name" value="Phosphodiest"/>
    <property type="match status" value="2"/>
</dbReference>
<sequence>IGVLAVSIVTIILGLGLGLGLQLEDCKVEMWECSRLRCGEKRISGKSCGTHAPYMQAAFPTLTFPNHYTIVTGLYSESHGLVDNSMYDPIFDASFSLSNSEKSKPRWYQGQPEVDRIIGQLMNGLKQMELHRCINIIIVADHGMEDTSCKRVETLQSLIGDVTDLYVYQGAFGRIRAFNGQQTLNSAELVANMTCAKPDQQIKPYLKPDLPKRFHYANNRRIEDATVLVNAQWVFARTESSLTYCDGGTHGYDNDIYSMQAMFLSYGPKFLYKTQVDPFSNIELYNLMCDVLEIEPAPNNGTHGSLNHLLKKPRHSPSFPAEQTGPGQCPLETLNPADPLGCTCPDQVTHHSATEQMNRNSS</sequence>
<dbReference type="CDD" id="cd16018">
    <property type="entry name" value="Enpp"/>
    <property type="match status" value="1"/>
</dbReference>
<evidence type="ECO:0000313" key="3">
    <source>
        <dbReference type="Proteomes" id="UP000824540"/>
    </source>
</evidence>
<dbReference type="OrthoDB" id="415411at2759"/>
<dbReference type="AlphaFoldDB" id="A0A8T2N6I7"/>
<organism evidence="2 3">
    <name type="scientific">Albula glossodonta</name>
    <name type="common">roundjaw bonefish</name>
    <dbReference type="NCBI Taxonomy" id="121402"/>
    <lineage>
        <taxon>Eukaryota</taxon>
        <taxon>Metazoa</taxon>
        <taxon>Chordata</taxon>
        <taxon>Craniata</taxon>
        <taxon>Vertebrata</taxon>
        <taxon>Euteleostomi</taxon>
        <taxon>Actinopterygii</taxon>
        <taxon>Neopterygii</taxon>
        <taxon>Teleostei</taxon>
        <taxon>Albuliformes</taxon>
        <taxon>Albulidae</taxon>
        <taxon>Albula</taxon>
    </lineage>
</organism>
<name>A0A8T2N6I7_9TELE</name>
<keyword evidence="3" id="KW-1185">Reference proteome</keyword>
<accession>A0A8T2N6I7</accession>